<organism evidence="2 3">
    <name type="scientific">Aspergillus tubingensis (strain CBS 134.48)</name>
    <dbReference type="NCBI Taxonomy" id="767770"/>
    <lineage>
        <taxon>Eukaryota</taxon>
        <taxon>Fungi</taxon>
        <taxon>Dikarya</taxon>
        <taxon>Ascomycota</taxon>
        <taxon>Pezizomycotina</taxon>
        <taxon>Eurotiomycetes</taxon>
        <taxon>Eurotiomycetidae</taxon>
        <taxon>Eurotiales</taxon>
        <taxon>Aspergillaceae</taxon>
        <taxon>Aspergillus</taxon>
        <taxon>Aspergillus subgen. Circumdati</taxon>
    </lineage>
</organism>
<feature type="region of interest" description="Disordered" evidence="1">
    <location>
        <begin position="18"/>
        <end position="47"/>
    </location>
</feature>
<evidence type="ECO:0000256" key="1">
    <source>
        <dbReference type="SAM" id="MobiDB-lite"/>
    </source>
</evidence>
<accession>A0A1L9N9W2</accession>
<evidence type="ECO:0000313" key="3">
    <source>
        <dbReference type="Proteomes" id="UP000184304"/>
    </source>
</evidence>
<keyword evidence="3" id="KW-1185">Reference proteome</keyword>
<sequence length="107" mass="12045">MSCRWALVRTDLSSTPQWMENARRPRKFGESRPRSVNPAAADHGRVEPTATSIKSRIDVHMSGYCSVVKNSRQMSPQTSNSCLNTMSMDVLVMLPRKDAISKHPWQG</sequence>
<evidence type="ECO:0000313" key="2">
    <source>
        <dbReference type="EMBL" id="OJI86009.1"/>
    </source>
</evidence>
<dbReference type="VEuPathDB" id="FungiDB:ASPTUDRAFT_38745"/>
<dbReference type="Proteomes" id="UP000184304">
    <property type="component" value="Unassembled WGS sequence"/>
</dbReference>
<name>A0A1L9N9W2_ASPTC</name>
<proteinExistence type="predicted"/>
<gene>
    <name evidence="2" type="ORF">ASPTUDRAFT_38745</name>
</gene>
<dbReference type="EMBL" id="KV878187">
    <property type="protein sequence ID" value="OJI86009.1"/>
    <property type="molecule type" value="Genomic_DNA"/>
</dbReference>
<dbReference type="AlphaFoldDB" id="A0A1L9N9W2"/>
<feature type="compositionally biased region" description="Basic and acidic residues" evidence="1">
    <location>
        <begin position="21"/>
        <end position="33"/>
    </location>
</feature>
<reference evidence="3" key="1">
    <citation type="journal article" date="2017" name="Genome Biol.">
        <title>Comparative genomics reveals high biological diversity and specific adaptations in the industrially and medically important fungal genus Aspergillus.</title>
        <authorList>
            <person name="de Vries R.P."/>
            <person name="Riley R."/>
            <person name="Wiebenga A."/>
            <person name="Aguilar-Osorio G."/>
            <person name="Amillis S."/>
            <person name="Uchima C.A."/>
            <person name="Anderluh G."/>
            <person name="Asadollahi M."/>
            <person name="Askin M."/>
            <person name="Barry K."/>
            <person name="Battaglia E."/>
            <person name="Bayram O."/>
            <person name="Benocci T."/>
            <person name="Braus-Stromeyer S.A."/>
            <person name="Caldana C."/>
            <person name="Canovas D."/>
            <person name="Cerqueira G.C."/>
            <person name="Chen F."/>
            <person name="Chen W."/>
            <person name="Choi C."/>
            <person name="Clum A."/>
            <person name="Dos Santos R.A."/>
            <person name="Damasio A.R."/>
            <person name="Diallinas G."/>
            <person name="Emri T."/>
            <person name="Fekete E."/>
            <person name="Flipphi M."/>
            <person name="Freyberg S."/>
            <person name="Gallo A."/>
            <person name="Gournas C."/>
            <person name="Habgood R."/>
            <person name="Hainaut M."/>
            <person name="Harispe M.L."/>
            <person name="Henrissat B."/>
            <person name="Hilden K.S."/>
            <person name="Hope R."/>
            <person name="Hossain A."/>
            <person name="Karabika E."/>
            <person name="Karaffa L."/>
            <person name="Karanyi Z."/>
            <person name="Krasevec N."/>
            <person name="Kuo A."/>
            <person name="Kusch H."/>
            <person name="LaButti K."/>
            <person name="Lagendijk E.L."/>
            <person name="Lapidus A."/>
            <person name="Levasseur A."/>
            <person name="Lindquist E."/>
            <person name="Lipzen A."/>
            <person name="Logrieco A.F."/>
            <person name="MacCabe A."/>
            <person name="Maekelae M.R."/>
            <person name="Malavazi I."/>
            <person name="Melin P."/>
            <person name="Meyer V."/>
            <person name="Mielnichuk N."/>
            <person name="Miskei M."/>
            <person name="Molnar A.P."/>
            <person name="Mule G."/>
            <person name="Ngan C.Y."/>
            <person name="Orejas M."/>
            <person name="Orosz E."/>
            <person name="Ouedraogo J.P."/>
            <person name="Overkamp K.M."/>
            <person name="Park H.-S."/>
            <person name="Perrone G."/>
            <person name="Piumi F."/>
            <person name="Punt P.J."/>
            <person name="Ram A.F."/>
            <person name="Ramon A."/>
            <person name="Rauscher S."/>
            <person name="Record E."/>
            <person name="Riano-Pachon D.M."/>
            <person name="Robert V."/>
            <person name="Roehrig J."/>
            <person name="Ruller R."/>
            <person name="Salamov A."/>
            <person name="Salih N.S."/>
            <person name="Samson R.A."/>
            <person name="Sandor E."/>
            <person name="Sanguinetti M."/>
            <person name="Schuetze T."/>
            <person name="Sepcic K."/>
            <person name="Shelest E."/>
            <person name="Sherlock G."/>
            <person name="Sophianopoulou V."/>
            <person name="Squina F.M."/>
            <person name="Sun H."/>
            <person name="Susca A."/>
            <person name="Todd R.B."/>
            <person name="Tsang A."/>
            <person name="Unkles S.E."/>
            <person name="van de Wiele N."/>
            <person name="van Rossen-Uffink D."/>
            <person name="Oliveira J.V."/>
            <person name="Vesth T.C."/>
            <person name="Visser J."/>
            <person name="Yu J.-H."/>
            <person name="Zhou M."/>
            <person name="Andersen M.R."/>
            <person name="Archer D.B."/>
            <person name="Baker S.E."/>
            <person name="Benoit I."/>
            <person name="Brakhage A.A."/>
            <person name="Braus G.H."/>
            <person name="Fischer R."/>
            <person name="Frisvad J.C."/>
            <person name="Goldman G.H."/>
            <person name="Houbraken J."/>
            <person name="Oakley B."/>
            <person name="Pocsi I."/>
            <person name="Scazzocchio C."/>
            <person name="Seiboth B."/>
            <person name="vanKuyk P.A."/>
            <person name="Wortman J."/>
            <person name="Dyer P.S."/>
            <person name="Grigoriev I.V."/>
        </authorList>
    </citation>
    <scope>NUCLEOTIDE SEQUENCE [LARGE SCALE GENOMIC DNA]</scope>
    <source>
        <strain evidence="3">CBS 134.48</strain>
    </source>
</reference>
<protein>
    <submittedName>
        <fullName evidence="2">Uncharacterized protein</fullName>
    </submittedName>
</protein>